<organism evidence="2 3">
    <name type="scientific">Mytilus galloprovincialis</name>
    <name type="common">Mediterranean mussel</name>
    <dbReference type="NCBI Taxonomy" id="29158"/>
    <lineage>
        <taxon>Eukaryota</taxon>
        <taxon>Metazoa</taxon>
        <taxon>Spiralia</taxon>
        <taxon>Lophotrochozoa</taxon>
        <taxon>Mollusca</taxon>
        <taxon>Bivalvia</taxon>
        <taxon>Autobranchia</taxon>
        <taxon>Pteriomorphia</taxon>
        <taxon>Mytilida</taxon>
        <taxon>Mytiloidea</taxon>
        <taxon>Mytilidae</taxon>
        <taxon>Mytilinae</taxon>
        <taxon>Mytilus</taxon>
    </lineage>
</organism>
<keyword evidence="3" id="KW-1185">Reference proteome</keyword>
<accession>A0A3L5TUU5</accession>
<evidence type="ECO:0000313" key="2">
    <source>
        <dbReference type="EMBL" id="OPL33717.1"/>
    </source>
</evidence>
<dbReference type="SMR" id="A0A3L5TUU5"/>
<feature type="domain" description="BPTI/Kunitz inhibitor" evidence="1">
    <location>
        <begin position="7"/>
        <end position="57"/>
    </location>
</feature>
<dbReference type="GO" id="GO:0004867">
    <property type="term" value="F:serine-type endopeptidase inhibitor activity"/>
    <property type="evidence" value="ECO:0007669"/>
    <property type="project" value="InterPro"/>
</dbReference>
<feature type="non-terminal residue" evidence="2">
    <location>
        <position position="109"/>
    </location>
</feature>
<dbReference type="PRINTS" id="PR00759">
    <property type="entry name" value="BASICPTASE"/>
</dbReference>
<dbReference type="SMART" id="SM00131">
    <property type="entry name" value="KU"/>
    <property type="match status" value="1"/>
</dbReference>
<dbReference type="GO" id="GO:0005615">
    <property type="term" value="C:extracellular space"/>
    <property type="evidence" value="ECO:0007669"/>
    <property type="project" value="TreeGrafter"/>
</dbReference>
<dbReference type="SUPFAM" id="SSF57362">
    <property type="entry name" value="BPTI-like"/>
    <property type="match status" value="1"/>
</dbReference>
<dbReference type="PANTHER" id="PTHR10083">
    <property type="entry name" value="KUNITZ-TYPE PROTEASE INHIBITOR-RELATED"/>
    <property type="match status" value="1"/>
</dbReference>
<evidence type="ECO:0000313" key="3">
    <source>
        <dbReference type="Proteomes" id="UP000266721"/>
    </source>
</evidence>
<feature type="non-terminal residue" evidence="2">
    <location>
        <position position="1"/>
    </location>
</feature>
<proteinExistence type="predicted"/>
<dbReference type="Gene3D" id="4.10.410.10">
    <property type="entry name" value="Pancreatic trypsin inhibitor Kunitz domain"/>
    <property type="match status" value="1"/>
</dbReference>
<reference evidence="2 3" key="1">
    <citation type="journal article" date="2016" name="PLoS ONE">
        <title>A First Insight into the Genome of the Filter-Feeder Mussel Mytilus galloprovincialis.</title>
        <authorList>
            <person name="Murgarella M."/>
            <person name="Puiu D."/>
            <person name="Novoa B."/>
            <person name="Figueras A."/>
            <person name="Posada D."/>
            <person name="Canchaya C."/>
        </authorList>
    </citation>
    <scope>NUCLEOTIDE SEQUENCE [LARGE SCALE GENOMIC DNA]</scope>
    <source>
        <tissue evidence="2">Muscle</tissue>
    </source>
</reference>
<dbReference type="PANTHER" id="PTHR10083:SF373">
    <property type="entry name" value="SERINE PEPTIDASE INHIBITOR, KUNITZ TYPE, 2"/>
    <property type="match status" value="1"/>
</dbReference>
<dbReference type="EMBL" id="KV581768">
    <property type="protein sequence ID" value="OPL33717.1"/>
    <property type="molecule type" value="Genomic_DNA"/>
</dbReference>
<sequence length="109" mass="12390">MFCFEVCNQRKDSGPCGETDIRFFFNSRTEQCEEFTFGGCEGNANNFRTKEVCIKHCGPTLDHVRDPLHDTITKIKQHSVKNLLTEAVMEMGTIFKVLLTARLLVSNIS</sequence>
<dbReference type="InterPro" id="IPR020901">
    <property type="entry name" value="Prtase_inh_Kunz-CS"/>
</dbReference>
<dbReference type="Proteomes" id="UP000266721">
    <property type="component" value="Unassembled WGS sequence"/>
</dbReference>
<dbReference type="InterPro" id="IPR036880">
    <property type="entry name" value="Kunitz_BPTI_sf"/>
</dbReference>
<dbReference type="AlphaFoldDB" id="A0A3L5TUU5"/>
<comment type="caution">
    <text evidence="2">The sequence shown here is derived from an EMBL/GenBank/DDBJ whole genome shotgun (WGS) entry which is preliminary data.</text>
</comment>
<dbReference type="Pfam" id="PF00014">
    <property type="entry name" value="Kunitz_BPTI"/>
    <property type="match status" value="1"/>
</dbReference>
<name>A0A3L5TUU5_MYTGA</name>
<dbReference type="PROSITE" id="PS00280">
    <property type="entry name" value="BPTI_KUNITZ_1"/>
    <property type="match status" value="1"/>
</dbReference>
<protein>
    <recommendedName>
        <fullName evidence="1">BPTI/Kunitz inhibitor domain-containing protein</fullName>
    </recommendedName>
</protein>
<dbReference type="InterPro" id="IPR002223">
    <property type="entry name" value="Kunitz_BPTI"/>
</dbReference>
<dbReference type="PROSITE" id="PS50279">
    <property type="entry name" value="BPTI_KUNITZ_2"/>
    <property type="match status" value="1"/>
</dbReference>
<dbReference type="InterPro" id="IPR050098">
    <property type="entry name" value="TFPI/VKTCI-like"/>
</dbReference>
<evidence type="ECO:0000259" key="1">
    <source>
        <dbReference type="PROSITE" id="PS50279"/>
    </source>
</evidence>
<dbReference type="CDD" id="cd00109">
    <property type="entry name" value="Kunitz-type"/>
    <property type="match status" value="1"/>
</dbReference>
<gene>
    <name evidence="2" type="ORF">AM593_08394</name>
</gene>